<evidence type="ECO:0000313" key="1">
    <source>
        <dbReference type="EMBL" id="JAH86943.1"/>
    </source>
</evidence>
<sequence length="44" mass="5243">MRDKFYMHTRAFQRCYLQQTFQNSLWCGGPPPQHPSTLLRAKCV</sequence>
<reference evidence="1" key="2">
    <citation type="journal article" date="2015" name="Fish Shellfish Immunol.">
        <title>Early steps in the European eel (Anguilla anguilla)-Vibrio vulnificus interaction in the gills: Role of the RtxA13 toxin.</title>
        <authorList>
            <person name="Callol A."/>
            <person name="Pajuelo D."/>
            <person name="Ebbesson L."/>
            <person name="Teles M."/>
            <person name="MacKenzie S."/>
            <person name="Amaro C."/>
        </authorList>
    </citation>
    <scope>NUCLEOTIDE SEQUENCE</scope>
</reference>
<accession>A0A0E9WBS4</accession>
<dbReference type="AlphaFoldDB" id="A0A0E9WBS4"/>
<protein>
    <submittedName>
        <fullName evidence="1">Uncharacterized protein</fullName>
    </submittedName>
</protein>
<name>A0A0E9WBS4_ANGAN</name>
<organism evidence="1">
    <name type="scientific">Anguilla anguilla</name>
    <name type="common">European freshwater eel</name>
    <name type="synonym">Muraena anguilla</name>
    <dbReference type="NCBI Taxonomy" id="7936"/>
    <lineage>
        <taxon>Eukaryota</taxon>
        <taxon>Metazoa</taxon>
        <taxon>Chordata</taxon>
        <taxon>Craniata</taxon>
        <taxon>Vertebrata</taxon>
        <taxon>Euteleostomi</taxon>
        <taxon>Actinopterygii</taxon>
        <taxon>Neopterygii</taxon>
        <taxon>Teleostei</taxon>
        <taxon>Anguilliformes</taxon>
        <taxon>Anguillidae</taxon>
        <taxon>Anguilla</taxon>
    </lineage>
</organism>
<proteinExistence type="predicted"/>
<reference evidence="1" key="1">
    <citation type="submission" date="2014-11" db="EMBL/GenBank/DDBJ databases">
        <authorList>
            <person name="Amaro Gonzalez C."/>
        </authorList>
    </citation>
    <scope>NUCLEOTIDE SEQUENCE</scope>
</reference>
<dbReference type="EMBL" id="GBXM01021634">
    <property type="protein sequence ID" value="JAH86943.1"/>
    <property type="molecule type" value="Transcribed_RNA"/>
</dbReference>